<proteinExistence type="predicted"/>
<dbReference type="EMBL" id="JANPWB010000013">
    <property type="protein sequence ID" value="KAJ1103345.1"/>
    <property type="molecule type" value="Genomic_DNA"/>
</dbReference>
<protein>
    <submittedName>
        <fullName evidence="1">Uncharacterized protein</fullName>
    </submittedName>
</protein>
<dbReference type="AlphaFoldDB" id="A0AAV7MKN2"/>
<gene>
    <name evidence="1" type="ORF">NDU88_000771</name>
</gene>
<reference evidence="1" key="1">
    <citation type="journal article" date="2022" name="bioRxiv">
        <title>Sequencing and chromosome-scale assembly of the giantPleurodeles waltlgenome.</title>
        <authorList>
            <person name="Brown T."/>
            <person name="Elewa A."/>
            <person name="Iarovenko S."/>
            <person name="Subramanian E."/>
            <person name="Araus A.J."/>
            <person name="Petzold A."/>
            <person name="Susuki M."/>
            <person name="Suzuki K.-i.T."/>
            <person name="Hayashi T."/>
            <person name="Toyoda A."/>
            <person name="Oliveira C."/>
            <person name="Osipova E."/>
            <person name="Leigh N.D."/>
            <person name="Simon A."/>
            <person name="Yun M.H."/>
        </authorList>
    </citation>
    <scope>NUCLEOTIDE SEQUENCE</scope>
    <source>
        <strain evidence="1">20211129_DDA</strain>
        <tissue evidence="1">Liver</tissue>
    </source>
</reference>
<evidence type="ECO:0000313" key="1">
    <source>
        <dbReference type="EMBL" id="KAJ1103345.1"/>
    </source>
</evidence>
<dbReference type="Proteomes" id="UP001066276">
    <property type="component" value="Chromosome 9"/>
</dbReference>
<keyword evidence="2" id="KW-1185">Reference proteome</keyword>
<sequence length="165" mass="17990">MAVTLGQCLGGAQLNDQEGVGELQWDYTATQQAFSKISIADDTSVGLTIGPLEQAGDASLELIYRTMIRNFLLTTFNHNPCGGTIRLLDVVGKATGCTIRNLYPLLLDLVQDDVGVLDKKRELRVVYGSLEPRALRAAINNTYDREGPLTAQVLGLTFPVAQMKY</sequence>
<name>A0AAV7MKN2_PLEWA</name>
<organism evidence="1 2">
    <name type="scientific">Pleurodeles waltl</name>
    <name type="common">Iberian ribbed newt</name>
    <dbReference type="NCBI Taxonomy" id="8319"/>
    <lineage>
        <taxon>Eukaryota</taxon>
        <taxon>Metazoa</taxon>
        <taxon>Chordata</taxon>
        <taxon>Craniata</taxon>
        <taxon>Vertebrata</taxon>
        <taxon>Euteleostomi</taxon>
        <taxon>Amphibia</taxon>
        <taxon>Batrachia</taxon>
        <taxon>Caudata</taxon>
        <taxon>Salamandroidea</taxon>
        <taxon>Salamandridae</taxon>
        <taxon>Pleurodelinae</taxon>
        <taxon>Pleurodeles</taxon>
    </lineage>
</organism>
<comment type="caution">
    <text evidence="1">The sequence shown here is derived from an EMBL/GenBank/DDBJ whole genome shotgun (WGS) entry which is preliminary data.</text>
</comment>
<accession>A0AAV7MKN2</accession>
<evidence type="ECO:0000313" key="2">
    <source>
        <dbReference type="Proteomes" id="UP001066276"/>
    </source>
</evidence>